<evidence type="ECO:0000256" key="1">
    <source>
        <dbReference type="SAM" id="MobiDB-lite"/>
    </source>
</evidence>
<gene>
    <name evidence="2" type="ORF">C5E16_14280</name>
</gene>
<accession>A0A2S5VNT4</accession>
<dbReference type="Proteomes" id="UP000239241">
    <property type="component" value="Unassembled WGS sequence"/>
</dbReference>
<evidence type="ECO:0000313" key="2">
    <source>
        <dbReference type="EMBL" id="PPF64723.1"/>
    </source>
</evidence>
<name>A0A2S5VNT4_9MICO</name>
<dbReference type="RefSeq" id="WP_104291207.1">
    <property type="nucleotide sequence ID" value="NZ_PSXY01000034.1"/>
</dbReference>
<evidence type="ECO:0000313" key="3">
    <source>
        <dbReference type="Proteomes" id="UP000239241"/>
    </source>
</evidence>
<feature type="region of interest" description="Disordered" evidence="1">
    <location>
        <begin position="1"/>
        <end position="21"/>
    </location>
</feature>
<proteinExistence type="predicted"/>
<dbReference type="EMBL" id="PSXY01000034">
    <property type="protein sequence ID" value="PPF64723.1"/>
    <property type="molecule type" value="Genomic_DNA"/>
</dbReference>
<feature type="compositionally biased region" description="Low complexity" evidence="1">
    <location>
        <begin position="1"/>
        <end position="10"/>
    </location>
</feature>
<sequence>MSLRDAAPAAPSAPPAQPLPGRSAITLLHEEEEVEMVRLTARDLHVLDWLGVVRLTNMQGLRWILGGFNGERGPVTVRKAQRWAARMEEIGRVQRGQLSTVGGSLIWPAFDESGRSAPDLFRQTTRHEISVSLAAARFYADGWAWHPDRLVAKKGDHQGDGVAIYSDAEGSVAHVIEVELTPKHRPRYVQIFRAFGRRIDEGDVSGVVYLCTAESARAVRAALADPLIGPRVAEHVVVVDAFERMGSWDEDTLPEWMPALRASLGDELLEEPADMAGPSSLWIDAGGSRVE</sequence>
<organism evidence="2 3">
    <name type="scientific">Clavibacter michiganensis</name>
    <dbReference type="NCBI Taxonomy" id="28447"/>
    <lineage>
        <taxon>Bacteria</taxon>
        <taxon>Bacillati</taxon>
        <taxon>Actinomycetota</taxon>
        <taxon>Actinomycetes</taxon>
        <taxon>Micrococcales</taxon>
        <taxon>Microbacteriaceae</taxon>
        <taxon>Clavibacter</taxon>
    </lineage>
</organism>
<comment type="caution">
    <text evidence="2">The sequence shown here is derived from an EMBL/GenBank/DDBJ whole genome shotgun (WGS) entry which is preliminary data.</text>
</comment>
<reference evidence="2 3" key="1">
    <citation type="submission" date="2018-02" db="EMBL/GenBank/DDBJ databases">
        <title>Bacteriophage NCPPB3778 and a type I-E CRISPR drive the evolution of the US Biological Select Agent, Rathayibacter toxicus.</title>
        <authorList>
            <person name="Davis E.W.II."/>
            <person name="Tabima J.F."/>
            <person name="Weisberg A.J."/>
            <person name="Lopes L.D."/>
            <person name="Wiseman M.S."/>
            <person name="Wiseman M.S."/>
            <person name="Pupko T."/>
            <person name="Belcher M.S."/>
            <person name="Sechler A.J."/>
            <person name="Tancos M.A."/>
            <person name="Schroeder B.K."/>
            <person name="Murray T.D."/>
            <person name="Luster D.G."/>
            <person name="Schneider W.L."/>
            <person name="Rogers E."/>
            <person name="Andreote F.D."/>
            <person name="Grunwald N.J."/>
            <person name="Putnam M.L."/>
            <person name="Chang J.H."/>
        </authorList>
    </citation>
    <scope>NUCLEOTIDE SEQUENCE [LARGE SCALE GENOMIC DNA]</scope>
    <source>
        <strain evidence="2 3">AY1B3</strain>
    </source>
</reference>
<protein>
    <submittedName>
        <fullName evidence="2">Uncharacterized protein</fullName>
    </submittedName>
</protein>
<dbReference type="AlphaFoldDB" id="A0A2S5VNT4"/>